<dbReference type="EMBL" id="CP014143">
    <property type="protein sequence ID" value="AOS96542.1"/>
    <property type="molecule type" value="Genomic_DNA"/>
</dbReference>
<dbReference type="Gene3D" id="3.40.50.1820">
    <property type="entry name" value="alpha/beta hydrolase"/>
    <property type="match status" value="1"/>
</dbReference>
<keyword evidence="4" id="KW-1185">Reference proteome</keyword>
<reference evidence="4" key="1">
    <citation type="submission" date="2016-01" db="EMBL/GenBank/DDBJ databases">
        <title>Complete genome sequence of Microbulbifer sp. CCB-MM1, a halophile isolated from Matang Mangrove Forest, Perak.</title>
        <authorList>
            <person name="Moh T.H."/>
            <person name="Dinesh B."/>
            <person name="Lau N.-S."/>
            <person name="Go F."/>
            <person name="Alexander Chong S.-C."/>
        </authorList>
    </citation>
    <scope>NUCLEOTIDE SEQUENCE [LARGE SCALE GENOMIC DNA]</scope>
    <source>
        <strain evidence="4">CCB-MM1</strain>
    </source>
</reference>
<evidence type="ECO:0000313" key="3">
    <source>
        <dbReference type="EMBL" id="AOS96542.1"/>
    </source>
</evidence>
<dbReference type="SUPFAM" id="SSF53474">
    <property type="entry name" value="alpha/beta-Hydrolases"/>
    <property type="match status" value="1"/>
</dbReference>
<evidence type="ECO:0000256" key="1">
    <source>
        <dbReference type="SAM" id="SignalP"/>
    </source>
</evidence>
<name>A0A1C9W5W8_9GAMM</name>
<sequence precursor="true">MQLSCTKHFRFALILLFSTLMTSLSVQSATRPATEDALDAMESSFVIEVTETPGFIRFDNRFSNKTVGLLIEPGGEVDPVAYARIARKIAGAGYPVVIDKTPSELVIAGVMPSMVGVVKQSNPDITAWALAGHSLGGVIAGRYIAQNPADISVKGLALWASFPDPNMPISYRTDLIVASIYGEMDCLVPKEDVLGLAWTLPFTATIVQMDGANHAQWGDYGPQEGDCEAEITPTQQKIRGKRSTIELVLSQIESSQ</sequence>
<keyword evidence="1" id="KW-0732">Signal</keyword>
<proteinExistence type="predicted"/>
<gene>
    <name evidence="3" type="ORF">AUP74_01077</name>
</gene>
<dbReference type="AlphaFoldDB" id="A0A1C9W5W8"/>
<organism evidence="3 4">
    <name type="scientific">Microbulbifer aggregans</name>
    <dbReference type="NCBI Taxonomy" id="1769779"/>
    <lineage>
        <taxon>Bacteria</taxon>
        <taxon>Pseudomonadati</taxon>
        <taxon>Pseudomonadota</taxon>
        <taxon>Gammaproteobacteria</taxon>
        <taxon>Cellvibrionales</taxon>
        <taxon>Microbulbiferaceae</taxon>
        <taxon>Microbulbifer</taxon>
    </lineage>
</organism>
<dbReference type="InterPro" id="IPR029059">
    <property type="entry name" value="AB_hydrolase_5"/>
</dbReference>
<dbReference type="RefSeq" id="WP_069946667.1">
    <property type="nucleotide sequence ID" value="NZ_CP014143.1"/>
</dbReference>
<feature type="domain" description="Alpha/beta hydrolase fold-5" evidence="2">
    <location>
        <begin position="69"/>
        <end position="237"/>
    </location>
</feature>
<evidence type="ECO:0000259" key="2">
    <source>
        <dbReference type="Pfam" id="PF12695"/>
    </source>
</evidence>
<keyword evidence="3" id="KW-0378">Hydrolase</keyword>
<feature type="signal peptide" evidence="1">
    <location>
        <begin position="1"/>
        <end position="28"/>
    </location>
</feature>
<dbReference type="Proteomes" id="UP000095672">
    <property type="component" value="Chromosome"/>
</dbReference>
<evidence type="ECO:0000313" key="4">
    <source>
        <dbReference type="Proteomes" id="UP000095672"/>
    </source>
</evidence>
<dbReference type="Pfam" id="PF12695">
    <property type="entry name" value="Abhydrolase_5"/>
    <property type="match status" value="1"/>
</dbReference>
<dbReference type="InterPro" id="IPR029058">
    <property type="entry name" value="AB_hydrolase_fold"/>
</dbReference>
<feature type="chain" id="PRO_5008895475" evidence="1">
    <location>
        <begin position="29"/>
        <end position="256"/>
    </location>
</feature>
<protein>
    <submittedName>
        <fullName evidence="3">Alpha/beta hydrolase family protein</fullName>
    </submittedName>
</protein>
<dbReference type="OrthoDB" id="9780932at2"/>
<dbReference type="STRING" id="1769779.AUP74_01077"/>
<accession>A0A1C9W5W8</accession>
<dbReference type="GO" id="GO:0016787">
    <property type="term" value="F:hydrolase activity"/>
    <property type="evidence" value="ECO:0007669"/>
    <property type="project" value="UniProtKB-KW"/>
</dbReference>
<dbReference type="KEGG" id="micc:AUP74_01077"/>